<name>A0A917PXN2_9BACI</name>
<evidence type="ECO:0000256" key="2">
    <source>
        <dbReference type="ARBA" id="ARBA00023315"/>
    </source>
</evidence>
<evidence type="ECO:0000256" key="1">
    <source>
        <dbReference type="ARBA" id="ARBA00022679"/>
    </source>
</evidence>
<sequence length="186" mass="20938">MKDSIVLRKIDIAKARDVSFVKNATRLLQALVSNGAAIGWVDPPSTEEVTDLLQELANASKNNNAYLIAIWVDHYLAGVGYWRRYSRPTHYPHADIEKIAISSQYQGHGLGRKLMNKLISAANNAGIEVLTLDFRGDNERAAELYKSLGFMEYGRLPRFVAVGTDRYDTRFYALDLRNPDTGAFRE</sequence>
<keyword evidence="1" id="KW-0808">Transferase</keyword>
<feature type="domain" description="N-acetyltransferase" evidence="3">
    <location>
        <begin position="23"/>
        <end position="177"/>
    </location>
</feature>
<proteinExistence type="predicted"/>
<dbReference type="Pfam" id="PF00583">
    <property type="entry name" value="Acetyltransf_1"/>
    <property type="match status" value="1"/>
</dbReference>
<dbReference type="PROSITE" id="PS51186">
    <property type="entry name" value="GNAT"/>
    <property type="match status" value="1"/>
</dbReference>
<dbReference type="PANTHER" id="PTHR43877">
    <property type="entry name" value="AMINOALKYLPHOSPHONATE N-ACETYLTRANSFERASE-RELATED-RELATED"/>
    <property type="match status" value="1"/>
</dbReference>
<dbReference type="SUPFAM" id="SSF55729">
    <property type="entry name" value="Acyl-CoA N-acyltransferases (Nat)"/>
    <property type="match status" value="1"/>
</dbReference>
<dbReference type="GO" id="GO:0016747">
    <property type="term" value="F:acyltransferase activity, transferring groups other than amino-acyl groups"/>
    <property type="evidence" value="ECO:0007669"/>
    <property type="project" value="InterPro"/>
</dbReference>
<keyword evidence="5" id="KW-1185">Reference proteome</keyword>
<evidence type="ECO:0000313" key="5">
    <source>
        <dbReference type="Proteomes" id="UP000658382"/>
    </source>
</evidence>
<dbReference type="InterPro" id="IPR016181">
    <property type="entry name" value="Acyl_CoA_acyltransferase"/>
</dbReference>
<dbReference type="RefSeq" id="WP_188632969.1">
    <property type="nucleotide sequence ID" value="NZ_BMNQ01000027.1"/>
</dbReference>
<comment type="caution">
    <text evidence="4">The sequence shown here is derived from an EMBL/GenBank/DDBJ whole genome shotgun (WGS) entry which is preliminary data.</text>
</comment>
<dbReference type="CDD" id="cd04301">
    <property type="entry name" value="NAT_SF"/>
    <property type="match status" value="1"/>
</dbReference>
<dbReference type="Gene3D" id="3.40.630.30">
    <property type="match status" value="1"/>
</dbReference>
<gene>
    <name evidence="4" type="ORF">GCM10007063_20090</name>
</gene>
<dbReference type="InterPro" id="IPR050832">
    <property type="entry name" value="Bact_Acetyltransf"/>
</dbReference>
<dbReference type="Proteomes" id="UP000658382">
    <property type="component" value="Unassembled WGS sequence"/>
</dbReference>
<dbReference type="PANTHER" id="PTHR43877:SF2">
    <property type="entry name" value="AMINOALKYLPHOSPHONATE N-ACETYLTRANSFERASE-RELATED"/>
    <property type="match status" value="1"/>
</dbReference>
<dbReference type="AlphaFoldDB" id="A0A917PXN2"/>
<accession>A0A917PXN2</accession>
<evidence type="ECO:0000313" key="4">
    <source>
        <dbReference type="EMBL" id="GGJ97727.1"/>
    </source>
</evidence>
<reference evidence="4" key="1">
    <citation type="journal article" date="2014" name="Int. J. Syst. Evol. Microbiol.">
        <title>Complete genome sequence of Corynebacterium casei LMG S-19264T (=DSM 44701T), isolated from a smear-ripened cheese.</title>
        <authorList>
            <consortium name="US DOE Joint Genome Institute (JGI-PGF)"/>
            <person name="Walter F."/>
            <person name="Albersmeier A."/>
            <person name="Kalinowski J."/>
            <person name="Ruckert C."/>
        </authorList>
    </citation>
    <scope>NUCLEOTIDE SEQUENCE</scope>
    <source>
        <strain evidence="4">JCM 12580</strain>
    </source>
</reference>
<organism evidence="4 5">
    <name type="scientific">Lentibacillus kapialis</name>
    <dbReference type="NCBI Taxonomy" id="340214"/>
    <lineage>
        <taxon>Bacteria</taxon>
        <taxon>Bacillati</taxon>
        <taxon>Bacillota</taxon>
        <taxon>Bacilli</taxon>
        <taxon>Bacillales</taxon>
        <taxon>Bacillaceae</taxon>
        <taxon>Lentibacillus</taxon>
    </lineage>
</organism>
<reference evidence="4" key="2">
    <citation type="submission" date="2020-09" db="EMBL/GenBank/DDBJ databases">
        <authorList>
            <person name="Sun Q."/>
            <person name="Ohkuma M."/>
        </authorList>
    </citation>
    <scope>NUCLEOTIDE SEQUENCE</scope>
    <source>
        <strain evidence="4">JCM 12580</strain>
    </source>
</reference>
<dbReference type="EMBL" id="BMNQ01000027">
    <property type="protein sequence ID" value="GGJ97727.1"/>
    <property type="molecule type" value="Genomic_DNA"/>
</dbReference>
<protein>
    <recommendedName>
        <fullName evidence="3">N-acetyltransferase domain-containing protein</fullName>
    </recommendedName>
</protein>
<evidence type="ECO:0000259" key="3">
    <source>
        <dbReference type="PROSITE" id="PS51186"/>
    </source>
</evidence>
<keyword evidence="2" id="KW-0012">Acyltransferase</keyword>
<dbReference type="InterPro" id="IPR000182">
    <property type="entry name" value="GNAT_dom"/>
</dbReference>